<keyword evidence="6 10" id="KW-0418">Kinase</keyword>
<dbReference type="KEGG" id="dsf:UWK_00695"/>
<name>M1PBY6_DESSD</name>
<dbReference type="GO" id="GO:0005524">
    <property type="term" value="F:ATP binding"/>
    <property type="evidence" value="ECO:0007669"/>
    <property type="project" value="UniProtKB-KW"/>
</dbReference>
<dbReference type="EMBL" id="CP003985">
    <property type="protein sequence ID" value="AGF77275.1"/>
    <property type="molecule type" value="Genomic_DNA"/>
</dbReference>
<organism evidence="10 11">
    <name type="scientific">Desulfocapsa sulfexigens (strain DSM 10523 / SB164P1)</name>
    <dbReference type="NCBI Taxonomy" id="1167006"/>
    <lineage>
        <taxon>Bacteria</taxon>
        <taxon>Pseudomonadati</taxon>
        <taxon>Thermodesulfobacteriota</taxon>
        <taxon>Desulfobulbia</taxon>
        <taxon>Desulfobulbales</taxon>
        <taxon>Desulfocapsaceae</taxon>
        <taxon>Desulfocapsa</taxon>
    </lineage>
</organism>
<dbReference type="InterPro" id="IPR005467">
    <property type="entry name" value="His_kinase_dom"/>
</dbReference>
<dbReference type="STRING" id="1167006.UWK_00695"/>
<dbReference type="Gene3D" id="3.30.565.10">
    <property type="entry name" value="Histidine kinase-like ATPase, C-terminal domain"/>
    <property type="match status" value="1"/>
</dbReference>
<evidence type="ECO:0000259" key="9">
    <source>
        <dbReference type="PROSITE" id="PS50109"/>
    </source>
</evidence>
<dbReference type="InterPro" id="IPR004358">
    <property type="entry name" value="Sig_transdc_His_kin-like_C"/>
</dbReference>
<dbReference type="SUPFAM" id="SSF55874">
    <property type="entry name" value="ATPase domain of HSP90 chaperone/DNA topoisomerase II/histidine kinase"/>
    <property type="match status" value="1"/>
</dbReference>
<dbReference type="HOGENOM" id="CLU_782882_0_0_7"/>
<evidence type="ECO:0000256" key="5">
    <source>
        <dbReference type="ARBA" id="ARBA00022741"/>
    </source>
</evidence>
<evidence type="ECO:0000313" key="11">
    <source>
        <dbReference type="Proteomes" id="UP000011721"/>
    </source>
</evidence>
<feature type="domain" description="Histidine kinase" evidence="9">
    <location>
        <begin position="145"/>
        <end position="353"/>
    </location>
</feature>
<comment type="catalytic activity">
    <reaction evidence="1">
        <text>ATP + protein L-histidine = ADP + protein N-phospho-L-histidine.</text>
        <dbReference type="EC" id="2.7.13.3"/>
    </reaction>
</comment>
<dbReference type="SMART" id="SM00387">
    <property type="entry name" value="HATPase_c"/>
    <property type="match status" value="1"/>
</dbReference>
<keyword evidence="3" id="KW-0597">Phosphoprotein</keyword>
<dbReference type="PRINTS" id="PR00344">
    <property type="entry name" value="BCTRLSENSOR"/>
</dbReference>
<keyword evidence="5" id="KW-0547">Nucleotide-binding</keyword>
<dbReference type="CDD" id="cd00082">
    <property type="entry name" value="HisKA"/>
    <property type="match status" value="1"/>
</dbReference>
<evidence type="ECO:0000256" key="4">
    <source>
        <dbReference type="ARBA" id="ARBA00022679"/>
    </source>
</evidence>
<keyword evidence="4" id="KW-0808">Transferase</keyword>
<dbReference type="InterPro" id="IPR036890">
    <property type="entry name" value="HATPase_C_sf"/>
</dbReference>
<evidence type="ECO:0000256" key="2">
    <source>
        <dbReference type="ARBA" id="ARBA00012438"/>
    </source>
</evidence>
<dbReference type="Proteomes" id="UP000011721">
    <property type="component" value="Chromosome"/>
</dbReference>
<protein>
    <recommendedName>
        <fullName evidence="2">histidine kinase</fullName>
        <ecNumber evidence="2">2.7.13.3</ecNumber>
    </recommendedName>
</protein>
<dbReference type="Pfam" id="PF02518">
    <property type="entry name" value="HATPase_c"/>
    <property type="match status" value="1"/>
</dbReference>
<dbReference type="InterPro" id="IPR036097">
    <property type="entry name" value="HisK_dim/P_sf"/>
</dbReference>
<dbReference type="GO" id="GO:0000155">
    <property type="term" value="F:phosphorelay sensor kinase activity"/>
    <property type="evidence" value="ECO:0007669"/>
    <property type="project" value="InterPro"/>
</dbReference>
<evidence type="ECO:0000256" key="1">
    <source>
        <dbReference type="ARBA" id="ARBA00000085"/>
    </source>
</evidence>
<evidence type="ECO:0000313" key="10">
    <source>
        <dbReference type="EMBL" id="AGF77275.1"/>
    </source>
</evidence>
<dbReference type="RefSeq" id="WP_015402971.1">
    <property type="nucleotide sequence ID" value="NC_020304.1"/>
</dbReference>
<dbReference type="InterPro" id="IPR003661">
    <property type="entry name" value="HisK_dim/P_dom"/>
</dbReference>
<dbReference type="InterPro" id="IPR003594">
    <property type="entry name" value="HATPase_dom"/>
</dbReference>
<proteinExistence type="predicted"/>
<dbReference type="OrthoDB" id="9808844at2"/>
<accession>M1PBY6</accession>
<keyword evidence="11" id="KW-1185">Reference proteome</keyword>
<evidence type="ECO:0000256" key="8">
    <source>
        <dbReference type="ARBA" id="ARBA00023012"/>
    </source>
</evidence>
<dbReference type="eggNOG" id="COG5000">
    <property type="taxonomic scope" value="Bacteria"/>
</dbReference>
<dbReference type="EC" id="2.7.13.3" evidence="2"/>
<dbReference type="Gene3D" id="1.10.287.130">
    <property type="match status" value="1"/>
</dbReference>
<dbReference type="PANTHER" id="PTHR43065:SF10">
    <property type="entry name" value="PEROXIDE STRESS-ACTIVATED HISTIDINE KINASE MAK3"/>
    <property type="match status" value="1"/>
</dbReference>
<sequence>MVSSSVSLPPTLYILFVGGGHGCYDILNLLTDYSFQNIRPKVIGAVDPNPTASGRVLAEKLAIPTSSTFDQFLSDPRLSLIIELTGSDTVLQELYHRKRPEVKILDHVAAQFLWEIIAIQKEHIQLKHKLSRLDSMAAVGEMAGRLTHKLRNPLMIFGGLIRRIMTRPDIGHGVRKRLKRAAVQVGKMEEVITDICDVVRPLRPHMQATNMSTFLNQWCKDIAVEVRLIGVMLSSNIQQDLPVIQVDPSLLRQALFHLLENSFEAMAENNGHIKIETRMDEDNLYIVFSDTGSGLKNITPGKAIHPFTGTKTDHLGLGLTLCQQIISKHNGDIELRNIEEGGTMVIIRIPIVLKKIHPLSDQSDGNGKNTG</sequence>
<keyword evidence="7" id="KW-0067">ATP-binding</keyword>
<dbReference type="PROSITE" id="PS50109">
    <property type="entry name" value="HIS_KIN"/>
    <property type="match status" value="1"/>
</dbReference>
<reference evidence="11" key="1">
    <citation type="journal article" date="2013" name="Stand. Genomic Sci.">
        <title>Complete genome sequence of Desulfocapsa sulfexigens, a marine deltaproteobacterium specialized in disproportionating inorganic sulfur compounds.</title>
        <authorList>
            <person name="Finster K.W."/>
            <person name="Kjeldsen K.U."/>
            <person name="Kube M."/>
            <person name="Reinhardt R."/>
            <person name="Mussmann M."/>
            <person name="Amann R."/>
            <person name="Schreiber L."/>
        </authorList>
    </citation>
    <scope>NUCLEOTIDE SEQUENCE [LARGE SCALE GENOMIC DNA]</scope>
    <source>
        <strain evidence="11">DSM 10523 / SB164P1</strain>
    </source>
</reference>
<dbReference type="AlphaFoldDB" id="M1PBY6"/>
<dbReference type="PANTHER" id="PTHR43065">
    <property type="entry name" value="SENSOR HISTIDINE KINASE"/>
    <property type="match status" value="1"/>
</dbReference>
<dbReference type="SUPFAM" id="SSF47384">
    <property type="entry name" value="Homodimeric domain of signal transducing histidine kinase"/>
    <property type="match status" value="1"/>
</dbReference>
<gene>
    <name evidence="10" type="ordered locus">UWK_00695</name>
</gene>
<keyword evidence="8" id="KW-0902">Two-component regulatory system</keyword>
<evidence type="ECO:0000256" key="7">
    <source>
        <dbReference type="ARBA" id="ARBA00022840"/>
    </source>
</evidence>
<evidence type="ECO:0000256" key="3">
    <source>
        <dbReference type="ARBA" id="ARBA00022553"/>
    </source>
</evidence>
<evidence type="ECO:0000256" key="6">
    <source>
        <dbReference type="ARBA" id="ARBA00022777"/>
    </source>
</evidence>